<evidence type="ECO:0000313" key="2">
    <source>
        <dbReference type="Proteomes" id="UP001151081"/>
    </source>
</evidence>
<reference evidence="1 2" key="1">
    <citation type="submission" date="2021-04" db="EMBL/GenBank/DDBJ databases">
        <title>Genome analysis of Polyangium sp.</title>
        <authorList>
            <person name="Li Y."/>
            <person name="Wang J."/>
        </authorList>
    </citation>
    <scope>NUCLEOTIDE SEQUENCE [LARGE SCALE GENOMIC DNA]</scope>
    <source>
        <strain evidence="1 2">SDU14</strain>
    </source>
</reference>
<name>A0A9X4AXG8_9BACT</name>
<dbReference type="Proteomes" id="UP001151081">
    <property type="component" value="Unassembled WGS sequence"/>
</dbReference>
<keyword evidence="2" id="KW-1185">Reference proteome</keyword>
<gene>
    <name evidence="1" type="ORF">KEG57_37525</name>
</gene>
<evidence type="ECO:0000313" key="1">
    <source>
        <dbReference type="EMBL" id="MDC3986240.1"/>
    </source>
</evidence>
<sequence length="477" mass="52875">MNTLVFRAVDRRGAFSPACKFMISTDEGQTFTPAQQASAGHAYASIPLDELARVTVYAIPDDPRYWPESAVFEVLPDGAVACPDSPREFFSTMGTLRSGRDTVTVVHFHLSIFRDASERLLEKLRNPPPDRWEPIMAEPTWGQSWVSSEPGLVPIVTEQVVSGDSVAFAEFAYAPGFDVRVLERKGDQVVPKYFAVAWPRALPRDEGANPTPFLVFFTHQLAQNINVLPYLKQYPDGWDYLYTSLYRYLNFMGNPLDAASDGPYTRGLLPQIAASGKNLVLVLPVPNANDKDAELGDALDAGMMEAFLLEIQSFFFKEAGLFRSPNPYIGRVALGAFSSGNNHIPRFLSRHRNASHRFRSDALREVYCFDTKSPLVTGWADAALRWASTGKEHTGKMIRMYGTNPGAYAPVHQAFFSKPGPAVAPYVSTHPMRTIAVLPESSWRRAVAELSANDEGQIVHQLICGSMLTDALRRSGF</sequence>
<dbReference type="AlphaFoldDB" id="A0A9X4AXG8"/>
<protein>
    <submittedName>
        <fullName evidence="1">Uncharacterized protein</fullName>
    </submittedName>
</protein>
<proteinExistence type="predicted"/>
<accession>A0A9X4AXG8</accession>
<comment type="caution">
    <text evidence="1">The sequence shown here is derived from an EMBL/GenBank/DDBJ whole genome shotgun (WGS) entry which is preliminary data.</text>
</comment>
<organism evidence="1 2">
    <name type="scientific">Polyangium jinanense</name>
    <dbReference type="NCBI Taxonomy" id="2829994"/>
    <lineage>
        <taxon>Bacteria</taxon>
        <taxon>Pseudomonadati</taxon>
        <taxon>Myxococcota</taxon>
        <taxon>Polyangia</taxon>
        <taxon>Polyangiales</taxon>
        <taxon>Polyangiaceae</taxon>
        <taxon>Polyangium</taxon>
    </lineage>
</organism>
<dbReference type="RefSeq" id="WP_272425653.1">
    <property type="nucleotide sequence ID" value="NZ_JAGTJJ010000036.1"/>
</dbReference>
<dbReference type="EMBL" id="JAGTJJ010000036">
    <property type="protein sequence ID" value="MDC3986240.1"/>
    <property type="molecule type" value="Genomic_DNA"/>
</dbReference>